<dbReference type="PROSITE" id="PS50043">
    <property type="entry name" value="HTH_LUXR_2"/>
    <property type="match status" value="1"/>
</dbReference>
<dbReference type="EMBL" id="JBHLZU010000033">
    <property type="protein sequence ID" value="MFB9909120.1"/>
    <property type="molecule type" value="Genomic_DNA"/>
</dbReference>
<dbReference type="Proteomes" id="UP001589693">
    <property type="component" value="Unassembled WGS sequence"/>
</dbReference>
<evidence type="ECO:0000313" key="3">
    <source>
        <dbReference type="Proteomes" id="UP001589693"/>
    </source>
</evidence>
<sequence>MKRLLSATRLVTLIGTGGVGKTRLATRVAMDARQSFRDGAWLVELAALEEPALLAQTVADTLRISDHTARSPMAVLTDYLRDKQILLVLDNCEHLLDACSRLAGELLAVSAGLRILATSRQVLAVQGEHLLIVPPLPTPAPDHSPAAADIDRYDAVRLFVERAAAVLPEFRVTDDNSAVLAGICHLLDGIPLAIELAARRLQVLSEKEILIRLGDRFNLLSGGRRAAPSRHQTLQAAIDWSFDLCTPEERTLWTRLSVFTGGCDLDAAEAVCAGRGIDREDVLNLVAGLVDKSLLAKEEHDGRSYFRMLHTIRDYGRTRLPASEEAMMRRRHRDYYHRLAVRAEADWLGPRQPSWCERLRAEHANLRVALDYCLVEPGEKQIGLAMVTLLWSYWVTYGFISEGRRWFELLLALATEPTPLRAKALWITGWIEQIRGDHFAARVALEECHALAERLGYQSAQAYAVHYTAHAAMSEGDHAAALVLYEDALARHRALNDEVGVITLLYKLAFCYCLRGDARHGDVDHAIALCVECLRRSEACGEIWCRTYALFVYGLGLWKQGKHREAAEMVRRCVRLKRSLNDSPGVGLALELLAWIATADGHHERAARLMGAAQRIWQTIGGPLNGIAQLIACHDEAEAAVREALGDAAFHAALAKGRGLSFERVVTYALGDDAEGAPAAPCRARESTRSALSRRELEVAELVAQGMSNKDIATKLVISQRTAETHVQHILTKLAFSSRARIAAWMAEQRTP</sequence>
<dbReference type="SUPFAM" id="SSF52540">
    <property type="entry name" value="P-loop containing nucleoside triphosphate hydrolases"/>
    <property type="match status" value="1"/>
</dbReference>
<dbReference type="SMART" id="SM00421">
    <property type="entry name" value="HTH_LUXR"/>
    <property type="match status" value="1"/>
</dbReference>
<dbReference type="SUPFAM" id="SSF46894">
    <property type="entry name" value="C-terminal effector domain of the bipartite response regulators"/>
    <property type="match status" value="1"/>
</dbReference>
<evidence type="ECO:0000313" key="2">
    <source>
        <dbReference type="EMBL" id="MFB9909120.1"/>
    </source>
</evidence>
<dbReference type="Pfam" id="PF00196">
    <property type="entry name" value="GerE"/>
    <property type="match status" value="1"/>
</dbReference>
<organism evidence="2 3">
    <name type="scientific">Allokutzneria oryzae</name>
    <dbReference type="NCBI Taxonomy" id="1378989"/>
    <lineage>
        <taxon>Bacteria</taxon>
        <taxon>Bacillati</taxon>
        <taxon>Actinomycetota</taxon>
        <taxon>Actinomycetes</taxon>
        <taxon>Pseudonocardiales</taxon>
        <taxon>Pseudonocardiaceae</taxon>
        <taxon>Allokutzneria</taxon>
    </lineage>
</organism>
<dbReference type="PANTHER" id="PTHR47691">
    <property type="entry name" value="REGULATOR-RELATED"/>
    <property type="match status" value="1"/>
</dbReference>
<dbReference type="Gene3D" id="1.25.40.10">
    <property type="entry name" value="Tetratricopeptide repeat domain"/>
    <property type="match status" value="1"/>
</dbReference>
<dbReference type="SUPFAM" id="SSF48452">
    <property type="entry name" value="TPR-like"/>
    <property type="match status" value="1"/>
</dbReference>
<dbReference type="PRINTS" id="PR00038">
    <property type="entry name" value="HTHLUXR"/>
</dbReference>
<dbReference type="Gene3D" id="1.10.10.10">
    <property type="entry name" value="Winged helix-like DNA-binding domain superfamily/Winged helix DNA-binding domain"/>
    <property type="match status" value="1"/>
</dbReference>
<dbReference type="InterPro" id="IPR058852">
    <property type="entry name" value="HTH_77"/>
</dbReference>
<name>A0ABV6A8Z1_9PSEU</name>
<evidence type="ECO:0000259" key="1">
    <source>
        <dbReference type="PROSITE" id="PS50043"/>
    </source>
</evidence>
<dbReference type="InterPro" id="IPR002182">
    <property type="entry name" value="NB-ARC"/>
</dbReference>
<dbReference type="PRINTS" id="PR00364">
    <property type="entry name" value="DISEASERSIST"/>
</dbReference>
<dbReference type="InterPro" id="IPR016032">
    <property type="entry name" value="Sig_transdc_resp-reg_C-effctor"/>
</dbReference>
<reference evidence="2 3" key="1">
    <citation type="submission" date="2024-09" db="EMBL/GenBank/DDBJ databases">
        <authorList>
            <person name="Sun Q."/>
            <person name="Mori K."/>
        </authorList>
    </citation>
    <scope>NUCLEOTIDE SEQUENCE [LARGE SCALE GENOMIC DNA]</scope>
    <source>
        <strain evidence="2 3">TBRC 7907</strain>
    </source>
</reference>
<dbReference type="InterPro" id="IPR036388">
    <property type="entry name" value="WH-like_DNA-bd_sf"/>
</dbReference>
<proteinExistence type="predicted"/>
<dbReference type="PANTHER" id="PTHR47691:SF3">
    <property type="entry name" value="HTH-TYPE TRANSCRIPTIONAL REGULATOR RV0890C-RELATED"/>
    <property type="match status" value="1"/>
</dbReference>
<dbReference type="InterPro" id="IPR011990">
    <property type="entry name" value="TPR-like_helical_dom_sf"/>
</dbReference>
<gene>
    <name evidence="2" type="ORF">ACFFQA_34725</name>
</gene>
<protein>
    <submittedName>
        <fullName evidence="2">LuxR C-terminal-related transcriptional regulator</fullName>
    </submittedName>
</protein>
<keyword evidence="3" id="KW-1185">Reference proteome</keyword>
<dbReference type="Pfam" id="PF25872">
    <property type="entry name" value="HTH_77"/>
    <property type="match status" value="1"/>
</dbReference>
<comment type="caution">
    <text evidence="2">The sequence shown here is derived from an EMBL/GenBank/DDBJ whole genome shotgun (WGS) entry which is preliminary data.</text>
</comment>
<dbReference type="InterPro" id="IPR027417">
    <property type="entry name" value="P-loop_NTPase"/>
</dbReference>
<accession>A0ABV6A8Z1</accession>
<dbReference type="InterPro" id="IPR000792">
    <property type="entry name" value="Tscrpt_reg_LuxR_C"/>
</dbReference>
<dbReference type="CDD" id="cd06170">
    <property type="entry name" value="LuxR_C_like"/>
    <property type="match status" value="1"/>
</dbReference>
<dbReference type="RefSeq" id="WP_377861565.1">
    <property type="nucleotide sequence ID" value="NZ_JBHLZU010000033.1"/>
</dbReference>
<dbReference type="Gene3D" id="3.40.50.300">
    <property type="entry name" value="P-loop containing nucleotide triphosphate hydrolases"/>
    <property type="match status" value="1"/>
</dbReference>
<dbReference type="Pfam" id="PF00931">
    <property type="entry name" value="NB-ARC"/>
    <property type="match status" value="1"/>
</dbReference>
<feature type="domain" description="HTH luxR-type" evidence="1">
    <location>
        <begin position="685"/>
        <end position="750"/>
    </location>
</feature>